<feature type="repeat" description="TPR" evidence="1">
    <location>
        <begin position="67"/>
        <end position="100"/>
    </location>
</feature>
<dbReference type="PANTHER" id="PTHR46224:SF6">
    <property type="entry name" value="ANKYRIN REPEAT FAMILY PROTEIN"/>
    <property type="match status" value="1"/>
</dbReference>
<dbReference type="SMART" id="SM00028">
    <property type="entry name" value="TPR"/>
    <property type="match status" value="1"/>
</dbReference>
<evidence type="ECO:0000313" key="2">
    <source>
        <dbReference type="EMBL" id="KAF9618500.1"/>
    </source>
</evidence>
<comment type="caution">
    <text evidence="2">The sequence shown here is derived from an EMBL/GenBank/DDBJ whole genome shotgun (WGS) entry which is preliminary data.</text>
</comment>
<dbReference type="PANTHER" id="PTHR46224">
    <property type="entry name" value="ANKYRIN REPEAT FAMILY PROTEIN"/>
    <property type="match status" value="1"/>
</dbReference>
<evidence type="ECO:0000313" key="3">
    <source>
        <dbReference type="Proteomes" id="UP000631114"/>
    </source>
</evidence>
<protein>
    <recommendedName>
        <fullName evidence="4">Tetratricopeptide repeat protein</fullName>
    </recommendedName>
</protein>
<organism evidence="2 3">
    <name type="scientific">Coptis chinensis</name>
    <dbReference type="NCBI Taxonomy" id="261450"/>
    <lineage>
        <taxon>Eukaryota</taxon>
        <taxon>Viridiplantae</taxon>
        <taxon>Streptophyta</taxon>
        <taxon>Embryophyta</taxon>
        <taxon>Tracheophyta</taxon>
        <taxon>Spermatophyta</taxon>
        <taxon>Magnoliopsida</taxon>
        <taxon>Ranunculales</taxon>
        <taxon>Ranunculaceae</taxon>
        <taxon>Coptidoideae</taxon>
        <taxon>Coptis</taxon>
    </lineage>
</organism>
<dbReference type="SUPFAM" id="SSF48452">
    <property type="entry name" value="TPR-like"/>
    <property type="match status" value="1"/>
</dbReference>
<dbReference type="EMBL" id="JADFTS010000002">
    <property type="protein sequence ID" value="KAF9618500.1"/>
    <property type="molecule type" value="Genomic_DNA"/>
</dbReference>
<gene>
    <name evidence="2" type="ORF">IFM89_001901</name>
</gene>
<dbReference type="OrthoDB" id="412869at2759"/>
<evidence type="ECO:0000256" key="1">
    <source>
        <dbReference type="PROSITE-ProRule" id="PRU00339"/>
    </source>
</evidence>
<dbReference type="InterPro" id="IPR051616">
    <property type="entry name" value="Cul2-RING_E3_ligase_SR"/>
</dbReference>
<dbReference type="PROSITE" id="PS50005">
    <property type="entry name" value="TPR"/>
    <property type="match status" value="1"/>
</dbReference>
<keyword evidence="1" id="KW-0802">TPR repeat</keyword>
<proteinExistence type="predicted"/>
<dbReference type="Pfam" id="PF00515">
    <property type="entry name" value="TPR_1"/>
    <property type="match status" value="1"/>
</dbReference>
<dbReference type="AlphaFoldDB" id="A0A835IGG4"/>
<evidence type="ECO:0008006" key="4">
    <source>
        <dbReference type="Google" id="ProtNLM"/>
    </source>
</evidence>
<name>A0A835IGG4_9MAGN</name>
<dbReference type="Proteomes" id="UP000631114">
    <property type="component" value="Unassembled WGS sequence"/>
</dbReference>
<accession>A0A835IGG4</accession>
<sequence>MKMVLFNLSPAQTAYDLTTKAGPDAIYANPFDKFLLSKRSICWALTKEGDKALEDALKCVELDHEWAEAHYREGVAWCTLQKFDKAVVAFRQGMELNPDNEELRNAFQRACQADLADAI</sequence>
<reference evidence="2 3" key="1">
    <citation type="submission" date="2020-10" db="EMBL/GenBank/DDBJ databases">
        <title>The Coptis chinensis genome and diversification of protoberbering-type alkaloids.</title>
        <authorList>
            <person name="Wang B."/>
            <person name="Shu S."/>
            <person name="Song C."/>
            <person name="Liu Y."/>
        </authorList>
    </citation>
    <scope>NUCLEOTIDE SEQUENCE [LARGE SCALE GENOMIC DNA]</scope>
    <source>
        <strain evidence="2">HL-2020</strain>
        <tissue evidence="2">Leaf</tissue>
    </source>
</reference>
<dbReference type="Gene3D" id="1.25.40.10">
    <property type="entry name" value="Tetratricopeptide repeat domain"/>
    <property type="match status" value="1"/>
</dbReference>
<keyword evidence="3" id="KW-1185">Reference proteome</keyword>
<dbReference type="InterPro" id="IPR019734">
    <property type="entry name" value="TPR_rpt"/>
</dbReference>
<dbReference type="InterPro" id="IPR011990">
    <property type="entry name" value="TPR-like_helical_dom_sf"/>
</dbReference>